<gene>
    <name evidence="2" type="ORF">IHQ72_24185</name>
</gene>
<dbReference type="EMBL" id="CP062229">
    <property type="protein sequence ID" value="UVC13777.1"/>
    <property type="molecule type" value="Genomic_DNA"/>
</dbReference>
<reference evidence="2" key="1">
    <citation type="submission" date="2020-09" db="EMBL/GenBank/DDBJ databases">
        <title>Rhizobia associated with sainfoin plants.</title>
        <authorList>
            <person name="Asharfi S."/>
            <person name="Kuzmanovic N."/>
            <person name="Bunk B."/>
            <person name="Sproeer C."/>
            <person name="Becker M."/>
            <person name="Thuenen T."/>
        </authorList>
    </citation>
    <scope>NUCLEOTIDE SEQUENCE</scope>
    <source>
        <strain evidence="2">OM4</strain>
    </source>
</reference>
<feature type="compositionally biased region" description="Basic residues" evidence="1">
    <location>
        <begin position="120"/>
        <end position="129"/>
    </location>
</feature>
<sequence>MSRSGVLRFGAWYFATSLDLVDVNRHQRSQFNRHLAALLVYACDLAGKSAAAGRRAEVWKSFARRSKLMSAKPTDTRIRLHHLSAVGALLLEYRAEGDSWSRDWHLDRVLGGWWPPVTKRQHEKTRKQRRNQDRQQEPTEGAAIAFAGCDPDDG</sequence>
<protein>
    <submittedName>
        <fullName evidence="2">Uncharacterized protein</fullName>
    </submittedName>
</protein>
<keyword evidence="3" id="KW-1185">Reference proteome</keyword>
<feature type="region of interest" description="Disordered" evidence="1">
    <location>
        <begin position="120"/>
        <end position="154"/>
    </location>
</feature>
<dbReference type="Proteomes" id="UP001058098">
    <property type="component" value="Chromosome"/>
</dbReference>
<evidence type="ECO:0000313" key="2">
    <source>
        <dbReference type="EMBL" id="UVC13777.1"/>
    </source>
</evidence>
<organism evidence="2 3">
    <name type="scientific">Mesorhizobium onobrychidis</name>
    <dbReference type="NCBI Taxonomy" id="2775404"/>
    <lineage>
        <taxon>Bacteria</taxon>
        <taxon>Pseudomonadati</taxon>
        <taxon>Pseudomonadota</taxon>
        <taxon>Alphaproteobacteria</taxon>
        <taxon>Hyphomicrobiales</taxon>
        <taxon>Phyllobacteriaceae</taxon>
        <taxon>Mesorhizobium</taxon>
    </lineage>
</organism>
<accession>A0ABY5QSS1</accession>
<name>A0ABY5QSS1_9HYPH</name>
<evidence type="ECO:0000256" key="1">
    <source>
        <dbReference type="SAM" id="MobiDB-lite"/>
    </source>
</evidence>
<evidence type="ECO:0000313" key="3">
    <source>
        <dbReference type="Proteomes" id="UP001058098"/>
    </source>
</evidence>
<proteinExistence type="predicted"/>